<dbReference type="SMART" id="SM00382">
    <property type="entry name" value="AAA"/>
    <property type="match status" value="1"/>
</dbReference>
<name>A0A6M0QQ62_9RHOB</name>
<dbReference type="SUPFAM" id="SSF52540">
    <property type="entry name" value="P-loop containing nucleoside triphosphate hydrolases"/>
    <property type="match status" value="1"/>
</dbReference>
<gene>
    <name evidence="9" type="ORF">G4Z14_04130</name>
</gene>
<evidence type="ECO:0000313" key="9">
    <source>
        <dbReference type="EMBL" id="NEY89476.1"/>
    </source>
</evidence>
<dbReference type="InterPro" id="IPR025944">
    <property type="entry name" value="Sigma_54_int_dom_CS"/>
</dbReference>
<dbReference type="SUPFAM" id="SSF55785">
    <property type="entry name" value="PYP-like sensor domain (PAS domain)"/>
    <property type="match status" value="1"/>
</dbReference>
<dbReference type="PANTHER" id="PTHR32071">
    <property type="entry name" value="TRANSCRIPTIONAL REGULATORY PROTEIN"/>
    <property type="match status" value="1"/>
</dbReference>
<dbReference type="GO" id="GO:0005524">
    <property type="term" value="F:ATP binding"/>
    <property type="evidence" value="ECO:0007669"/>
    <property type="project" value="UniProtKB-KW"/>
</dbReference>
<evidence type="ECO:0000259" key="7">
    <source>
        <dbReference type="PROSITE" id="PS50045"/>
    </source>
</evidence>
<evidence type="ECO:0000313" key="10">
    <source>
        <dbReference type="Proteomes" id="UP000477782"/>
    </source>
</evidence>
<keyword evidence="10" id="KW-1185">Reference proteome</keyword>
<dbReference type="InterPro" id="IPR058031">
    <property type="entry name" value="AAA_lid_NorR"/>
</dbReference>
<dbReference type="SUPFAM" id="SSF46689">
    <property type="entry name" value="Homeodomain-like"/>
    <property type="match status" value="1"/>
</dbReference>
<dbReference type="InterPro" id="IPR003593">
    <property type="entry name" value="AAA+_ATPase"/>
</dbReference>
<feature type="domain" description="Sigma-54 factor interaction" evidence="7">
    <location>
        <begin position="190"/>
        <end position="375"/>
    </location>
</feature>
<keyword evidence="5" id="KW-0804">Transcription</keyword>
<dbReference type="Pfam" id="PF25601">
    <property type="entry name" value="AAA_lid_14"/>
    <property type="match status" value="1"/>
</dbReference>
<evidence type="ECO:0000256" key="5">
    <source>
        <dbReference type="ARBA" id="ARBA00023163"/>
    </source>
</evidence>
<protein>
    <recommendedName>
        <fullName evidence="6">HTH-type transcriptional regulatory protein TyrR</fullName>
    </recommendedName>
</protein>
<dbReference type="RefSeq" id="WP_164623528.1">
    <property type="nucleotide sequence ID" value="NZ_JAAIVJ010000002.1"/>
</dbReference>
<organism evidence="9 10">
    <name type="scientific">Tabrizicola oligotrophica</name>
    <dbReference type="NCBI Taxonomy" id="2710650"/>
    <lineage>
        <taxon>Bacteria</taxon>
        <taxon>Pseudomonadati</taxon>
        <taxon>Pseudomonadota</taxon>
        <taxon>Alphaproteobacteria</taxon>
        <taxon>Rhodobacterales</taxon>
        <taxon>Paracoccaceae</taxon>
        <taxon>Tabrizicola</taxon>
    </lineage>
</organism>
<dbReference type="PROSITE" id="PS50112">
    <property type="entry name" value="PAS"/>
    <property type="match status" value="1"/>
</dbReference>
<dbReference type="InterPro" id="IPR000014">
    <property type="entry name" value="PAS"/>
</dbReference>
<keyword evidence="2" id="KW-0058">Aromatic hydrocarbons catabolism</keyword>
<accession>A0A6M0QQ62</accession>
<keyword evidence="1" id="KW-0547">Nucleotide-binding</keyword>
<comment type="caution">
    <text evidence="9">The sequence shown here is derived from an EMBL/GenBank/DDBJ whole genome shotgun (WGS) entry which is preliminary data.</text>
</comment>
<dbReference type="InterPro" id="IPR027417">
    <property type="entry name" value="P-loop_NTPase"/>
</dbReference>
<sequence>MKFYPAQRADRPGTFRSRPVFLDDPGFALFLNALPDAVALVERDGRIRMVNLAFERLVAASRADLLGTELSRLARSCGEIMRDTAAALARLQRHQGEFITPSGKPASLGLTLLRSGDGPPYAGLLVLREQAAGGAEREFRFATAKVGAGDLVFEGEYKVVRDQARKALAAGLATLILGETGTGKTALISHLLGSDPTFPLVHVPCRQLTEQNFDRDMFGGLPAPGAEAWSRGYVAQAEGGTLFLDGVDDLSPALQARVLAMLEAPGAWRGPGPAARPLALALVATSSRPLEATGPDLPPFRADLRFRLSGATLHLPALRDEPAMREAVMQRLLSRLNARRDRPLSLSPSFLARMRAHDFPGNIRELENIVGQAGVLAETTATAEHFTAQSSPPDPAHYLRGPGAEHTGASLKEQVQSFEDWVIASALALHRSKRSAARALGIDVATLIRKTSRNLYPPNKETET</sequence>
<dbReference type="Gene3D" id="1.10.8.60">
    <property type="match status" value="1"/>
</dbReference>
<dbReference type="Gene3D" id="1.10.10.60">
    <property type="entry name" value="Homeodomain-like"/>
    <property type="match status" value="1"/>
</dbReference>
<dbReference type="Gene3D" id="3.30.450.20">
    <property type="entry name" value="PAS domain"/>
    <property type="match status" value="1"/>
</dbReference>
<proteinExistence type="predicted"/>
<dbReference type="InterPro" id="IPR009057">
    <property type="entry name" value="Homeodomain-like_sf"/>
</dbReference>
<dbReference type="InterPro" id="IPR035965">
    <property type="entry name" value="PAS-like_dom_sf"/>
</dbReference>
<evidence type="ECO:0000256" key="1">
    <source>
        <dbReference type="ARBA" id="ARBA00022741"/>
    </source>
</evidence>
<dbReference type="GO" id="GO:0003677">
    <property type="term" value="F:DNA binding"/>
    <property type="evidence" value="ECO:0007669"/>
    <property type="project" value="UniProtKB-KW"/>
</dbReference>
<dbReference type="PROSITE" id="PS50045">
    <property type="entry name" value="SIGMA54_INTERACT_4"/>
    <property type="match status" value="1"/>
</dbReference>
<dbReference type="CDD" id="cd00009">
    <property type="entry name" value="AAA"/>
    <property type="match status" value="1"/>
</dbReference>
<evidence type="ECO:0000256" key="6">
    <source>
        <dbReference type="ARBA" id="ARBA00029500"/>
    </source>
</evidence>
<evidence type="ECO:0000259" key="8">
    <source>
        <dbReference type="PROSITE" id="PS50112"/>
    </source>
</evidence>
<dbReference type="EMBL" id="JAAIVJ010000002">
    <property type="protein sequence ID" value="NEY89476.1"/>
    <property type="molecule type" value="Genomic_DNA"/>
</dbReference>
<dbReference type="Pfam" id="PF00158">
    <property type="entry name" value="Sigma54_activat"/>
    <property type="match status" value="1"/>
</dbReference>
<dbReference type="InterPro" id="IPR030828">
    <property type="entry name" value="HTH_TyrR"/>
</dbReference>
<dbReference type="Proteomes" id="UP000477782">
    <property type="component" value="Unassembled WGS sequence"/>
</dbReference>
<dbReference type="GO" id="GO:0006355">
    <property type="term" value="P:regulation of DNA-templated transcription"/>
    <property type="evidence" value="ECO:0007669"/>
    <property type="project" value="InterPro"/>
</dbReference>
<evidence type="ECO:0000256" key="4">
    <source>
        <dbReference type="ARBA" id="ARBA00023015"/>
    </source>
</evidence>
<evidence type="ECO:0000256" key="2">
    <source>
        <dbReference type="ARBA" id="ARBA00022797"/>
    </source>
</evidence>
<dbReference type="AlphaFoldDB" id="A0A6M0QQ62"/>
<keyword evidence="3" id="KW-0067">ATP-binding</keyword>
<dbReference type="InterPro" id="IPR002078">
    <property type="entry name" value="Sigma_54_int"/>
</dbReference>
<dbReference type="PROSITE" id="PS00688">
    <property type="entry name" value="SIGMA54_INTERACT_3"/>
    <property type="match status" value="1"/>
</dbReference>
<dbReference type="Pfam" id="PF08448">
    <property type="entry name" value="PAS_4"/>
    <property type="match status" value="1"/>
</dbReference>
<feature type="domain" description="PAS" evidence="8">
    <location>
        <begin position="23"/>
        <end position="67"/>
    </location>
</feature>
<dbReference type="InterPro" id="IPR013656">
    <property type="entry name" value="PAS_4"/>
</dbReference>
<dbReference type="Pfam" id="PF18024">
    <property type="entry name" value="HTH_50"/>
    <property type="match status" value="1"/>
</dbReference>
<reference evidence="9 10" key="1">
    <citation type="submission" date="2020-02" db="EMBL/GenBank/DDBJ databases">
        <authorList>
            <person name="Chen W.-M."/>
        </authorList>
    </citation>
    <scope>NUCLEOTIDE SEQUENCE [LARGE SCALE GENOMIC DNA]</scope>
    <source>
        <strain evidence="9 10">KMS-5</strain>
    </source>
</reference>
<keyword evidence="4" id="KW-0805">Transcription regulation</keyword>
<dbReference type="CDD" id="cd00130">
    <property type="entry name" value="PAS"/>
    <property type="match status" value="1"/>
</dbReference>
<evidence type="ECO:0000256" key="3">
    <source>
        <dbReference type="ARBA" id="ARBA00022840"/>
    </source>
</evidence>
<dbReference type="Gene3D" id="3.40.50.300">
    <property type="entry name" value="P-loop containing nucleotide triphosphate hydrolases"/>
    <property type="match status" value="1"/>
</dbReference>